<dbReference type="Gene3D" id="3.40.50.720">
    <property type="entry name" value="NAD(P)-binding Rossmann-like Domain"/>
    <property type="match status" value="2"/>
</dbReference>
<dbReference type="Proteomes" id="UP000663877">
    <property type="component" value="Unassembled WGS sequence"/>
</dbReference>
<dbReference type="OrthoDB" id="276721at2759"/>
<reference evidence="3" key="1">
    <citation type="submission" date="2021-02" db="EMBL/GenBank/DDBJ databases">
        <authorList>
            <person name="Nowell W R."/>
        </authorList>
    </citation>
    <scope>NUCLEOTIDE SEQUENCE</scope>
</reference>
<feature type="domain" description="NmrA-like" evidence="1">
    <location>
        <begin position="108"/>
        <end position="226"/>
    </location>
</feature>
<protein>
    <recommendedName>
        <fullName evidence="1">NmrA-like domain-containing protein</fullName>
    </recommendedName>
</protein>
<organism evidence="3 5">
    <name type="scientific">Adineta steineri</name>
    <dbReference type="NCBI Taxonomy" id="433720"/>
    <lineage>
        <taxon>Eukaryota</taxon>
        <taxon>Metazoa</taxon>
        <taxon>Spiralia</taxon>
        <taxon>Gnathifera</taxon>
        <taxon>Rotifera</taxon>
        <taxon>Eurotatoria</taxon>
        <taxon>Bdelloidea</taxon>
        <taxon>Adinetida</taxon>
        <taxon>Adinetidae</taxon>
        <taxon>Adineta</taxon>
    </lineage>
</organism>
<dbReference type="AlphaFoldDB" id="A0A813SG21"/>
<proteinExistence type="predicted"/>
<dbReference type="EMBL" id="CAJNOI010000012">
    <property type="protein sequence ID" value="CAF0795618.1"/>
    <property type="molecule type" value="Genomic_DNA"/>
</dbReference>
<comment type="caution">
    <text evidence="3">The sequence shown here is derived from an EMBL/GenBank/DDBJ whole genome shotgun (WGS) entry which is preliminary data.</text>
</comment>
<evidence type="ECO:0000313" key="2">
    <source>
        <dbReference type="EMBL" id="CAF0760208.1"/>
    </source>
</evidence>
<dbReference type="PANTHER" id="PTHR43162">
    <property type="match status" value="1"/>
</dbReference>
<dbReference type="InterPro" id="IPR008030">
    <property type="entry name" value="NmrA-like"/>
</dbReference>
<dbReference type="PANTHER" id="PTHR43162:SF1">
    <property type="entry name" value="PRESTALK A DIFFERENTIATION PROTEIN A"/>
    <property type="match status" value="1"/>
</dbReference>
<keyword evidence="4" id="KW-1185">Reference proteome</keyword>
<evidence type="ECO:0000313" key="4">
    <source>
        <dbReference type="Proteomes" id="UP000663832"/>
    </source>
</evidence>
<dbReference type="SUPFAM" id="SSF51735">
    <property type="entry name" value="NAD(P)-binding Rossmann-fold domains"/>
    <property type="match status" value="1"/>
</dbReference>
<gene>
    <name evidence="3" type="ORF">BJG266_LOCUS4917</name>
    <name evidence="2" type="ORF">QVE165_LOCUS2011</name>
</gene>
<evidence type="ECO:0000313" key="5">
    <source>
        <dbReference type="Proteomes" id="UP000663877"/>
    </source>
</evidence>
<dbReference type="InterPro" id="IPR051604">
    <property type="entry name" value="Ergot_Alk_Oxidoreductase"/>
</dbReference>
<evidence type="ECO:0000259" key="1">
    <source>
        <dbReference type="Pfam" id="PF05368"/>
    </source>
</evidence>
<dbReference type="EMBL" id="CAJNOM010000006">
    <property type="protein sequence ID" value="CAF0760208.1"/>
    <property type="molecule type" value="Genomic_DNA"/>
</dbReference>
<dbReference type="Proteomes" id="UP000663832">
    <property type="component" value="Unassembled WGS sequence"/>
</dbReference>
<sequence>MSSIKERVFVIGANGNIDSGVVRGLVKKNIDTTAYVRDEQKAKDLFKDELNVFFFFLLVQMMINQHSYGKSKKLLGKQGLIGYAHTTAEEKLWALADSNPEQRSLVVLRPGSFMDNHFRLDMHHVKHSNKLVSCAYPWNTMIWIDTKDISDCAVAILSESIEKHDRNVYEMGADSLSNEQRAAIFSKVLGRPITYEQKSMEDFYKTCIGFGMSHSLAFNFVSYQMTQKCMNNSPEIALLINRPSRTLEDWIKENASAFQ</sequence>
<accession>A0A813SG21</accession>
<evidence type="ECO:0000313" key="3">
    <source>
        <dbReference type="EMBL" id="CAF0795618.1"/>
    </source>
</evidence>
<dbReference type="InterPro" id="IPR036291">
    <property type="entry name" value="NAD(P)-bd_dom_sf"/>
</dbReference>
<name>A0A813SG21_9BILA</name>
<dbReference type="Pfam" id="PF05368">
    <property type="entry name" value="NmrA"/>
    <property type="match status" value="1"/>
</dbReference>